<dbReference type="InterPro" id="IPR036280">
    <property type="entry name" value="Multihaem_cyt_sf"/>
</dbReference>
<evidence type="ECO:0000313" key="3">
    <source>
        <dbReference type="Proteomes" id="UP000218627"/>
    </source>
</evidence>
<dbReference type="SUPFAM" id="SSF48695">
    <property type="entry name" value="Multiheme cytochromes"/>
    <property type="match status" value="1"/>
</dbReference>
<protein>
    <submittedName>
        <fullName evidence="2">Cellulose synthase subunit</fullName>
    </submittedName>
</protein>
<evidence type="ECO:0000313" key="2">
    <source>
        <dbReference type="EMBL" id="SNZ11535.1"/>
    </source>
</evidence>
<organism evidence="2 3">
    <name type="scientific">Hydrogenobacter hydrogenophilus</name>
    <dbReference type="NCBI Taxonomy" id="35835"/>
    <lineage>
        <taxon>Bacteria</taxon>
        <taxon>Pseudomonadati</taxon>
        <taxon>Aquificota</taxon>
        <taxon>Aquificia</taxon>
        <taxon>Aquificales</taxon>
        <taxon>Aquificaceae</taxon>
        <taxon>Hydrogenobacter</taxon>
    </lineage>
</organism>
<reference evidence="3" key="1">
    <citation type="submission" date="2017-09" db="EMBL/GenBank/DDBJ databases">
        <authorList>
            <person name="Varghese N."/>
            <person name="Submissions S."/>
        </authorList>
    </citation>
    <scope>NUCLEOTIDE SEQUENCE [LARGE SCALE GENOMIC DNA]</scope>
    <source>
        <strain evidence="3">DSM 2913</strain>
    </source>
</reference>
<gene>
    <name evidence="2" type="ORF">SAMN06265353_0267</name>
</gene>
<dbReference type="RefSeq" id="WP_096600297.1">
    <property type="nucleotide sequence ID" value="NZ_OBEN01000001.1"/>
</dbReference>
<keyword evidence="1" id="KW-0732">Signal</keyword>
<dbReference type="Proteomes" id="UP000218627">
    <property type="component" value="Unassembled WGS sequence"/>
</dbReference>
<dbReference type="EMBL" id="OBEN01000001">
    <property type="protein sequence ID" value="SNZ11535.1"/>
    <property type="molecule type" value="Genomic_DNA"/>
</dbReference>
<proteinExistence type="predicted"/>
<name>A0A285NPY9_9AQUI</name>
<keyword evidence="3" id="KW-1185">Reference proteome</keyword>
<evidence type="ECO:0000256" key="1">
    <source>
        <dbReference type="SAM" id="SignalP"/>
    </source>
</evidence>
<feature type="chain" id="PRO_5013012879" evidence="1">
    <location>
        <begin position="16"/>
        <end position="321"/>
    </location>
</feature>
<accession>A0A285NPY9</accession>
<dbReference type="OrthoDB" id="10610at2"/>
<sequence>MKLLAMFGLVSVAMAQPLIKPDFADRLFPYITYSSVWSGTPASLTDVAVPHVLIVYGEKEDPRVVAQAGKIAYYLGQWTDDIGFGVEEVKASKIPPLLVSDSQLKNMNYKNIIVVGTNNQVVKDLGLSFDKPTIQVVQKDGRNIMVVGGKNVEDVIKASEYLSDVRLNFKAGAYRTFFSFVALRGYIEKGEFDAAYRLVKSPTGLSACGKNMSLAAPMVANWSEDVKNVVKTRNAILYSEIPKALQEKDKEKAIQLWQKAMLTCYQCHQGIGIPQMRKFKPLEEIHSKHQRIAESFGLVKVADGQKSCIACHRGETQIRGY</sequence>
<dbReference type="AlphaFoldDB" id="A0A285NPY9"/>
<feature type="signal peptide" evidence="1">
    <location>
        <begin position="1"/>
        <end position="15"/>
    </location>
</feature>